<keyword evidence="1" id="KW-0472">Membrane</keyword>
<evidence type="ECO:0000256" key="1">
    <source>
        <dbReference type="SAM" id="Phobius"/>
    </source>
</evidence>
<organism evidence="2 3">
    <name type="scientific">Sediminibacillus dalangtanensis</name>
    <dbReference type="NCBI Taxonomy" id="2729421"/>
    <lineage>
        <taxon>Bacteria</taxon>
        <taxon>Bacillati</taxon>
        <taxon>Bacillota</taxon>
        <taxon>Bacilli</taxon>
        <taxon>Bacillales</taxon>
        <taxon>Bacillaceae</taxon>
        <taxon>Sediminibacillus</taxon>
    </lineage>
</organism>
<proteinExistence type="predicted"/>
<keyword evidence="3" id="KW-1185">Reference proteome</keyword>
<protein>
    <submittedName>
        <fullName evidence="2">Uncharacterized protein</fullName>
    </submittedName>
</protein>
<keyword evidence="1" id="KW-0812">Transmembrane</keyword>
<feature type="transmembrane region" description="Helical" evidence="1">
    <location>
        <begin position="46"/>
        <end position="65"/>
    </location>
</feature>
<keyword evidence="1" id="KW-1133">Transmembrane helix</keyword>
<sequence length="70" mass="8116">MTRLLILLILTLSTQLIAIIMWGEFVWLYKFANGGVSGTPIGQVQFILWIIWFIEFASLVFVALYHKKNK</sequence>
<reference evidence="2 3" key="1">
    <citation type="submission" date="2019-12" db="EMBL/GenBank/DDBJ databases">
        <title>The whole genome sequencing of a strain isolated from a Mars analog, Dalangtan Playa.</title>
        <authorList>
            <person name="Huang T."/>
        </authorList>
    </citation>
    <scope>NUCLEOTIDE SEQUENCE [LARGE SCALE GENOMIC DNA]</scope>
    <source>
        <strain evidence="2 3">DP4-553-S</strain>
    </source>
</reference>
<name>A0ABX7VN78_9BACI</name>
<evidence type="ECO:0000313" key="3">
    <source>
        <dbReference type="Proteomes" id="UP000665043"/>
    </source>
</evidence>
<accession>A0ABX7VN78</accession>
<dbReference type="Proteomes" id="UP000665043">
    <property type="component" value="Chromosome"/>
</dbReference>
<dbReference type="EMBL" id="CP046956">
    <property type="protein sequence ID" value="QTM98279.1"/>
    <property type="molecule type" value="Genomic_DNA"/>
</dbReference>
<evidence type="ECO:0000313" key="2">
    <source>
        <dbReference type="EMBL" id="QTM98279.1"/>
    </source>
</evidence>
<dbReference type="RefSeq" id="WP_209366935.1">
    <property type="nucleotide sequence ID" value="NZ_CP046956.1"/>
</dbReference>
<gene>
    <name evidence="2" type="ORF">ERJ70_02470</name>
</gene>